<gene>
    <name evidence="2" type="ORF">SK128_005074</name>
</gene>
<sequence length="87" mass="9735">MANARPSAYKSFDKPNEKKGGFINNHNRSETGATTAEVSMDLEISTDSEQEPFMSFYGKRKNKGRMRDSSREDNSVGSVENPRKKSA</sequence>
<organism evidence="2 3">
    <name type="scientific">Halocaridina rubra</name>
    <name type="common">Hawaiian red shrimp</name>
    <dbReference type="NCBI Taxonomy" id="373956"/>
    <lineage>
        <taxon>Eukaryota</taxon>
        <taxon>Metazoa</taxon>
        <taxon>Ecdysozoa</taxon>
        <taxon>Arthropoda</taxon>
        <taxon>Crustacea</taxon>
        <taxon>Multicrustacea</taxon>
        <taxon>Malacostraca</taxon>
        <taxon>Eumalacostraca</taxon>
        <taxon>Eucarida</taxon>
        <taxon>Decapoda</taxon>
        <taxon>Pleocyemata</taxon>
        <taxon>Caridea</taxon>
        <taxon>Atyoidea</taxon>
        <taxon>Atyidae</taxon>
        <taxon>Halocaridina</taxon>
    </lineage>
</organism>
<comment type="caution">
    <text evidence="2">The sequence shown here is derived from an EMBL/GenBank/DDBJ whole genome shotgun (WGS) entry which is preliminary data.</text>
</comment>
<dbReference type="Proteomes" id="UP001381693">
    <property type="component" value="Unassembled WGS sequence"/>
</dbReference>
<evidence type="ECO:0000313" key="2">
    <source>
        <dbReference type="EMBL" id="KAK7073438.1"/>
    </source>
</evidence>
<evidence type="ECO:0000256" key="1">
    <source>
        <dbReference type="SAM" id="MobiDB-lite"/>
    </source>
</evidence>
<dbReference type="AlphaFoldDB" id="A0AAN8X3I3"/>
<accession>A0AAN8X3I3</accession>
<keyword evidence="3" id="KW-1185">Reference proteome</keyword>
<feature type="region of interest" description="Disordered" evidence="1">
    <location>
        <begin position="1"/>
        <end position="87"/>
    </location>
</feature>
<feature type="non-terminal residue" evidence="2">
    <location>
        <position position="87"/>
    </location>
</feature>
<feature type="compositionally biased region" description="Polar residues" evidence="1">
    <location>
        <begin position="24"/>
        <end position="37"/>
    </location>
</feature>
<reference evidence="2 3" key="1">
    <citation type="submission" date="2023-11" db="EMBL/GenBank/DDBJ databases">
        <title>Halocaridina rubra genome assembly.</title>
        <authorList>
            <person name="Smith C."/>
        </authorList>
    </citation>
    <scope>NUCLEOTIDE SEQUENCE [LARGE SCALE GENOMIC DNA]</scope>
    <source>
        <strain evidence="2">EP-1</strain>
        <tissue evidence="2">Whole</tissue>
    </source>
</reference>
<feature type="compositionally biased region" description="Basic and acidic residues" evidence="1">
    <location>
        <begin position="11"/>
        <end position="20"/>
    </location>
</feature>
<protein>
    <submittedName>
        <fullName evidence="2">Uncharacterized protein</fullName>
    </submittedName>
</protein>
<evidence type="ECO:0000313" key="3">
    <source>
        <dbReference type="Proteomes" id="UP001381693"/>
    </source>
</evidence>
<dbReference type="EMBL" id="JAXCGZ010012927">
    <property type="protein sequence ID" value="KAK7073438.1"/>
    <property type="molecule type" value="Genomic_DNA"/>
</dbReference>
<feature type="compositionally biased region" description="Basic and acidic residues" evidence="1">
    <location>
        <begin position="65"/>
        <end position="74"/>
    </location>
</feature>
<proteinExistence type="predicted"/>
<name>A0AAN8X3I3_HALRR</name>